<dbReference type="OrthoDB" id="3057168at2759"/>
<gene>
    <name evidence="2" type="ORF">CY34DRAFT_83287</name>
</gene>
<keyword evidence="3" id="KW-1185">Reference proteome</keyword>
<organism evidence="2 3">
    <name type="scientific">Suillus luteus UH-Slu-Lm8-n1</name>
    <dbReference type="NCBI Taxonomy" id="930992"/>
    <lineage>
        <taxon>Eukaryota</taxon>
        <taxon>Fungi</taxon>
        <taxon>Dikarya</taxon>
        <taxon>Basidiomycota</taxon>
        <taxon>Agaricomycotina</taxon>
        <taxon>Agaricomycetes</taxon>
        <taxon>Agaricomycetidae</taxon>
        <taxon>Boletales</taxon>
        <taxon>Suillineae</taxon>
        <taxon>Suillaceae</taxon>
        <taxon>Suillus</taxon>
    </lineage>
</organism>
<reference evidence="3" key="2">
    <citation type="submission" date="2015-01" db="EMBL/GenBank/DDBJ databases">
        <title>Evolutionary Origins and Diversification of the Mycorrhizal Mutualists.</title>
        <authorList>
            <consortium name="DOE Joint Genome Institute"/>
            <consortium name="Mycorrhizal Genomics Consortium"/>
            <person name="Kohler A."/>
            <person name="Kuo A."/>
            <person name="Nagy L.G."/>
            <person name="Floudas D."/>
            <person name="Copeland A."/>
            <person name="Barry K.W."/>
            <person name="Cichocki N."/>
            <person name="Veneault-Fourrey C."/>
            <person name="LaButti K."/>
            <person name="Lindquist E.A."/>
            <person name="Lipzen A."/>
            <person name="Lundell T."/>
            <person name="Morin E."/>
            <person name="Murat C."/>
            <person name="Riley R."/>
            <person name="Ohm R."/>
            <person name="Sun H."/>
            <person name="Tunlid A."/>
            <person name="Henrissat B."/>
            <person name="Grigoriev I.V."/>
            <person name="Hibbett D.S."/>
            <person name="Martin F."/>
        </authorList>
    </citation>
    <scope>NUCLEOTIDE SEQUENCE [LARGE SCALE GENOMIC DNA]</scope>
    <source>
        <strain evidence="3">UH-Slu-Lm8-n1</strain>
    </source>
</reference>
<dbReference type="STRING" id="930992.A0A0D0BHD6"/>
<evidence type="ECO:0000313" key="3">
    <source>
        <dbReference type="Proteomes" id="UP000054485"/>
    </source>
</evidence>
<accession>A0A0D0BHD6</accession>
<evidence type="ECO:0000313" key="2">
    <source>
        <dbReference type="EMBL" id="KIK42593.1"/>
    </source>
</evidence>
<dbReference type="InterPro" id="IPR018712">
    <property type="entry name" value="Tle1-like_cat"/>
</dbReference>
<dbReference type="HOGENOM" id="CLU_005049_3_0_1"/>
<dbReference type="PANTHER" id="PTHR33840:SF1">
    <property type="entry name" value="TLE1 PHOSPHOLIPASE DOMAIN-CONTAINING PROTEIN"/>
    <property type="match status" value="1"/>
</dbReference>
<sequence>MPKMLLIFCDGTGMDGNLSARIFTHAVILAADGSNGGATAQFPTNVIRLARSVKNQTDDGKEQIVFYQSGVGSEADFSGDPVTGTTALQALGTAVASKIRDAYAFIAQNFRDGDEICLFGWPFRGAYTARKLSGLIDCIGLLTRHNLGLFFTIWRQLMDGETPTIPSDTRKPRIKCVGVWDTVGSVYATIDALRIKDTSLPATIDIALHALSLQENRKEFLPTLWSIPEGGLSNKQTLKQATLMSMQVWFPGAHSDVGGGYKRRELQDIALFWMAGEIKSFVALDTDFLRSTRQQKPEPWGTSQPHNAYIESDYLTRIVVGHENRLQSKQITSTSVFHQSLEFSPQKLVSPDYMVTTSIIQKEFGSGFHPDHPALNEFEAYCKNNWNKEPLGNARPPVFDDPNVVIRSAV</sequence>
<feature type="domain" description="T6SS Phospholipase effector Tle1-like catalytic" evidence="1">
    <location>
        <begin position="27"/>
        <end position="276"/>
    </location>
</feature>
<dbReference type="AlphaFoldDB" id="A0A0D0BHD6"/>
<dbReference type="InParanoid" id="A0A0D0BHD6"/>
<name>A0A0D0BHD6_9AGAM</name>
<evidence type="ECO:0000259" key="1">
    <source>
        <dbReference type="Pfam" id="PF09994"/>
    </source>
</evidence>
<dbReference type="PANTHER" id="PTHR33840">
    <property type="match status" value="1"/>
</dbReference>
<proteinExistence type="predicted"/>
<protein>
    <recommendedName>
        <fullName evidence="1">T6SS Phospholipase effector Tle1-like catalytic domain-containing protein</fullName>
    </recommendedName>
</protein>
<dbReference type="EMBL" id="KN835234">
    <property type="protein sequence ID" value="KIK42593.1"/>
    <property type="molecule type" value="Genomic_DNA"/>
</dbReference>
<dbReference type="Proteomes" id="UP000054485">
    <property type="component" value="Unassembled WGS sequence"/>
</dbReference>
<reference evidence="2 3" key="1">
    <citation type="submission" date="2014-04" db="EMBL/GenBank/DDBJ databases">
        <authorList>
            <consortium name="DOE Joint Genome Institute"/>
            <person name="Kuo A."/>
            <person name="Ruytinx J."/>
            <person name="Rineau F."/>
            <person name="Colpaert J."/>
            <person name="Kohler A."/>
            <person name="Nagy L.G."/>
            <person name="Floudas D."/>
            <person name="Copeland A."/>
            <person name="Barry K.W."/>
            <person name="Cichocki N."/>
            <person name="Veneault-Fourrey C."/>
            <person name="LaButti K."/>
            <person name="Lindquist E.A."/>
            <person name="Lipzen A."/>
            <person name="Lundell T."/>
            <person name="Morin E."/>
            <person name="Murat C."/>
            <person name="Sun H."/>
            <person name="Tunlid A."/>
            <person name="Henrissat B."/>
            <person name="Grigoriev I.V."/>
            <person name="Hibbett D.S."/>
            <person name="Martin F."/>
            <person name="Nordberg H.P."/>
            <person name="Cantor M.N."/>
            <person name="Hua S.X."/>
        </authorList>
    </citation>
    <scope>NUCLEOTIDE SEQUENCE [LARGE SCALE GENOMIC DNA]</scope>
    <source>
        <strain evidence="2 3">UH-Slu-Lm8-n1</strain>
    </source>
</reference>
<dbReference type="Pfam" id="PF09994">
    <property type="entry name" value="T6SS_Tle1-like_cat"/>
    <property type="match status" value="1"/>
</dbReference>